<gene>
    <name evidence="2" type="ORF">M2412_001757</name>
</gene>
<dbReference type="Proteomes" id="UP001320691">
    <property type="component" value="Unassembled WGS sequence"/>
</dbReference>
<feature type="region of interest" description="Disordered" evidence="1">
    <location>
        <begin position="93"/>
        <end position="160"/>
    </location>
</feature>
<evidence type="ECO:0000313" key="3">
    <source>
        <dbReference type="Proteomes" id="UP001320691"/>
    </source>
</evidence>
<accession>A0AAW5PIY7</accession>
<dbReference type="EMBL" id="JANUEK010000004">
    <property type="protein sequence ID" value="MCS4279765.1"/>
    <property type="molecule type" value="Genomic_DNA"/>
</dbReference>
<feature type="compositionally biased region" description="Low complexity" evidence="1">
    <location>
        <begin position="114"/>
        <end position="133"/>
    </location>
</feature>
<proteinExistence type="predicted"/>
<name>A0AAW5PIY7_9GAMM</name>
<reference evidence="2" key="1">
    <citation type="submission" date="2022-08" db="EMBL/GenBank/DDBJ databases">
        <title>Genomic analyses of the natural microbiome of Caenorhabditis elegans.</title>
        <authorList>
            <person name="Samuel B."/>
        </authorList>
    </citation>
    <scope>NUCLEOTIDE SEQUENCE</scope>
    <source>
        <strain evidence="2">BIGb0277</strain>
    </source>
</reference>
<dbReference type="AlphaFoldDB" id="A0AAW5PIY7"/>
<evidence type="ECO:0000256" key="1">
    <source>
        <dbReference type="SAM" id="MobiDB-lite"/>
    </source>
</evidence>
<evidence type="ECO:0000313" key="2">
    <source>
        <dbReference type="EMBL" id="MCS4279765.1"/>
    </source>
</evidence>
<protein>
    <recommendedName>
        <fullName evidence="4">Protein sip-5</fullName>
    </recommendedName>
</protein>
<organism evidence="2 3">
    <name type="scientific">Stenotrophomonas rhizophila</name>
    <dbReference type="NCBI Taxonomy" id="216778"/>
    <lineage>
        <taxon>Bacteria</taxon>
        <taxon>Pseudomonadati</taxon>
        <taxon>Pseudomonadota</taxon>
        <taxon>Gammaproteobacteria</taxon>
        <taxon>Lysobacterales</taxon>
        <taxon>Lysobacteraceae</taxon>
        <taxon>Stenotrophomonas</taxon>
    </lineage>
</organism>
<dbReference type="RefSeq" id="WP_259260483.1">
    <property type="nucleotide sequence ID" value="NZ_JANUEK010000004.1"/>
</dbReference>
<feature type="compositionally biased region" description="Low complexity" evidence="1">
    <location>
        <begin position="93"/>
        <end position="104"/>
    </location>
</feature>
<comment type="caution">
    <text evidence="2">The sequence shown here is derived from an EMBL/GenBank/DDBJ whole genome shotgun (WGS) entry which is preliminary data.</text>
</comment>
<evidence type="ECO:0008006" key="4">
    <source>
        <dbReference type="Google" id="ProtNLM"/>
    </source>
</evidence>
<sequence length="160" mass="16850">MNFEALRQRVQRAELVVAVRVEKTRSSWSTLSTVWRTGWTPLRIITVGLAGGFLAGKLEPTGLGAKVQGARWLQMIGSVSNLVASTQAAFASMQASEAADTAEQAADKVDDAADQAPRQAAPAPAPAAAAAPRLNPERRADPASPHQPQPAEAATDISER</sequence>